<dbReference type="eggNOG" id="ENOG5032ZKH">
    <property type="taxonomic scope" value="Bacteria"/>
</dbReference>
<evidence type="ECO:0000313" key="3">
    <source>
        <dbReference type="Proteomes" id="UP000006055"/>
    </source>
</evidence>
<reference evidence="3" key="1">
    <citation type="submission" date="2012-06" db="EMBL/GenBank/DDBJ databases">
        <title>Complete sequence of chromosome of Desulfomonile tiedjei DSM 6799.</title>
        <authorList>
            <person name="Lucas S."/>
            <person name="Copeland A."/>
            <person name="Lapidus A."/>
            <person name="Glavina del Rio T."/>
            <person name="Dalin E."/>
            <person name="Tice H."/>
            <person name="Bruce D."/>
            <person name="Goodwin L."/>
            <person name="Pitluck S."/>
            <person name="Peters L."/>
            <person name="Ovchinnikova G."/>
            <person name="Zeytun A."/>
            <person name="Lu M."/>
            <person name="Kyrpides N."/>
            <person name="Mavromatis K."/>
            <person name="Ivanova N."/>
            <person name="Brettin T."/>
            <person name="Detter J.C."/>
            <person name="Han C."/>
            <person name="Larimer F."/>
            <person name="Land M."/>
            <person name="Hauser L."/>
            <person name="Markowitz V."/>
            <person name="Cheng J.-F."/>
            <person name="Hugenholtz P."/>
            <person name="Woyke T."/>
            <person name="Wu D."/>
            <person name="Spring S."/>
            <person name="Schroeder M."/>
            <person name="Brambilla E."/>
            <person name="Klenk H.-P."/>
            <person name="Eisen J.A."/>
        </authorList>
    </citation>
    <scope>NUCLEOTIDE SEQUENCE [LARGE SCALE GENOMIC DNA]</scope>
    <source>
        <strain evidence="3">ATCC 49306 / DSM 6799 / DCB-1</strain>
    </source>
</reference>
<dbReference type="InterPro" id="IPR009937">
    <property type="entry name" value="Phage_holin_3_6"/>
</dbReference>
<protein>
    <recommendedName>
        <fullName evidence="4">Phage holin family protein</fullName>
    </recommendedName>
</protein>
<feature type="transmembrane region" description="Helical" evidence="1">
    <location>
        <begin position="57"/>
        <end position="82"/>
    </location>
</feature>
<feature type="transmembrane region" description="Helical" evidence="1">
    <location>
        <begin position="88"/>
        <end position="108"/>
    </location>
</feature>
<name>I4C3E6_DESTA</name>
<dbReference type="STRING" id="706587.Desti_1375"/>
<keyword evidence="1" id="KW-0472">Membrane</keyword>
<dbReference type="Pfam" id="PF07332">
    <property type="entry name" value="Phage_holin_3_6"/>
    <property type="match status" value="1"/>
</dbReference>
<proteinExistence type="predicted"/>
<evidence type="ECO:0000256" key="1">
    <source>
        <dbReference type="SAM" id="Phobius"/>
    </source>
</evidence>
<evidence type="ECO:0008006" key="4">
    <source>
        <dbReference type="Google" id="ProtNLM"/>
    </source>
</evidence>
<keyword evidence="3" id="KW-1185">Reference proteome</keyword>
<dbReference type="OrthoDB" id="5471961at2"/>
<keyword evidence="1" id="KW-1133">Transmembrane helix</keyword>
<dbReference type="HOGENOM" id="CLU_2068473_0_0_7"/>
<sequence>MNHQSIREHPINRRESFSELVGEILNHSTILARDEVELIKQEAREEVQYLSRGAIKVAIGAAVLLVALIALTAALIILLTYYLEPEVAALLTGIGLGLIGSLLVLVGVRQLRTRGTDSKETFLH</sequence>
<accession>I4C3E6</accession>
<dbReference type="EMBL" id="CP003360">
    <property type="protein sequence ID" value="AFM24087.1"/>
    <property type="molecule type" value="Genomic_DNA"/>
</dbReference>
<gene>
    <name evidence="2" type="ordered locus">Desti_1375</name>
</gene>
<dbReference type="AlphaFoldDB" id="I4C3E6"/>
<dbReference type="KEGG" id="dti:Desti_1375"/>
<dbReference type="Proteomes" id="UP000006055">
    <property type="component" value="Chromosome"/>
</dbReference>
<organism evidence="2 3">
    <name type="scientific">Desulfomonile tiedjei (strain ATCC 49306 / DSM 6799 / DCB-1)</name>
    <dbReference type="NCBI Taxonomy" id="706587"/>
    <lineage>
        <taxon>Bacteria</taxon>
        <taxon>Pseudomonadati</taxon>
        <taxon>Thermodesulfobacteriota</taxon>
        <taxon>Desulfomonilia</taxon>
        <taxon>Desulfomonilales</taxon>
        <taxon>Desulfomonilaceae</taxon>
        <taxon>Desulfomonile</taxon>
    </lineage>
</organism>
<evidence type="ECO:0000313" key="2">
    <source>
        <dbReference type="EMBL" id="AFM24087.1"/>
    </source>
</evidence>
<keyword evidence="1" id="KW-0812">Transmembrane</keyword>
<dbReference type="RefSeq" id="WP_014809237.1">
    <property type="nucleotide sequence ID" value="NC_018025.1"/>
</dbReference>